<dbReference type="RefSeq" id="WP_155587362.1">
    <property type="nucleotide sequence ID" value="NZ_WFKQ01000006.1"/>
</dbReference>
<dbReference type="AlphaFoldDB" id="A0A844M1Q4"/>
<protein>
    <submittedName>
        <fullName evidence="1">Ornithine cyclodeaminase family protein</fullName>
    </submittedName>
</protein>
<accession>A0A844M1Q4</accession>
<dbReference type="InterPro" id="IPR003462">
    <property type="entry name" value="ODC_Mu_crystall"/>
</dbReference>
<dbReference type="InterPro" id="IPR036291">
    <property type="entry name" value="NAD(P)-bd_dom_sf"/>
</dbReference>
<dbReference type="PIRSF" id="PIRSF001439">
    <property type="entry name" value="CryM"/>
    <property type="match status" value="1"/>
</dbReference>
<dbReference type="GO" id="GO:0005737">
    <property type="term" value="C:cytoplasm"/>
    <property type="evidence" value="ECO:0007669"/>
    <property type="project" value="TreeGrafter"/>
</dbReference>
<proteinExistence type="predicted"/>
<dbReference type="EMBL" id="WFKQ01000006">
    <property type="protein sequence ID" value="MUG32675.1"/>
    <property type="molecule type" value="Genomic_DNA"/>
</dbReference>
<evidence type="ECO:0000313" key="2">
    <source>
        <dbReference type="Proteomes" id="UP000442109"/>
    </source>
</evidence>
<sequence>MQVLNMETVKQQLTMSMAIEAIEQLLIRQTEHPNWVKTPERLVIPTNKDSDTHQQGSHLSMPSVVFDGEQEYAVVKLVTICPDNPQRQKPTTVATITVSDTTTGDTLAFMDGIYVTQVRTAALSGVATKYLANPESQTVAVIGTGGMAYEQLNAVLTVCPNIRQVNLWNRSGDKAQQFKAQFIADYPQWAQQGISVKVCESIEAAVAEADVINLATRATQGLFEIEQIKPNAHINAVGAYQPYMKEVSDSVIAACDYVVIDDLEGGKHEAGDLIQADDNADCDWGWDELSGQLMDLVNGKLQLSDEQAKSKLSLFKSVGAASFDAAVALKIAQLAKRDGLGQAVAL</sequence>
<keyword evidence="2" id="KW-1185">Reference proteome</keyword>
<gene>
    <name evidence="1" type="ORF">GB996_07675</name>
</gene>
<dbReference type="Proteomes" id="UP000442109">
    <property type="component" value="Unassembled WGS sequence"/>
</dbReference>
<name>A0A844M1Q4_9GAMM</name>
<dbReference type="InterPro" id="IPR023401">
    <property type="entry name" value="ODC_N"/>
</dbReference>
<evidence type="ECO:0000313" key="1">
    <source>
        <dbReference type="EMBL" id="MUG32675.1"/>
    </source>
</evidence>
<dbReference type="Gene3D" id="3.40.50.720">
    <property type="entry name" value="NAD(P)-binding Rossmann-like Domain"/>
    <property type="match status" value="1"/>
</dbReference>
<dbReference type="PANTHER" id="PTHR13812:SF19">
    <property type="entry name" value="KETIMINE REDUCTASE MU-CRYSTALLIN"/>
    <property type="match status" value="1"/>
</dbReference>
<dbReference type="PANTHER" id="PTHR13812">
    <property type="entry name" value="KETIMINE REDUCTASE MU-CRYSTALLIN"/>
    <property type="match status" value="1"/>
</dbReference>
<comment type="caution">
    <text evidence="1">The sequence shown here is derived from an EMBL/GenBank/DDBJ whole genome shotgun (WGS) entry which is preliminary data.</text>
</comment>
<dbReference type="Gene3D" id="3.30.1780.10">
    <property type="entry name" value="ornithine cyclodeaminase, domain 1"/>
    <property type="match status" value="1"/>
</dbReference>
<organism evidence="1 2">
    <name type="scientific">Psychrobacter sanguinis</name>
    <dbReference type="NCBI Taxonomy" id="861445"/>
    <lineage>
        <taxon>Bacteria</taxon>
        <taxon>Pseudomonadati</taxon>
        <taxon>Pseudomonadota</taxon>
        <taxon>Gammaproteobacteria</taxon>
        <taxon>Moraxellales</taxon>
        <taxon>Moraxellaceae</taxon>
        <taxon>Psychrobacter</taxon>
    </lineage>
</organism>
<dbReference type="Pfam" id="PF02423">
    <property type="entry name" value="OCD_Mu_crystall"/>
    <property type="match status" value="1"/>
</dbReference>
<reference evidence="1 2" key="1">
    <citation type="journal article" date="2019" name="PLoS ONE">
        <title>Pup mortality in New Zealand sea lions (Phocarctos hookeri) at Enderby Island, Auckland Islands, 2013-18.</title>
        <authorList>
            <person name="Michael S.A."/>
            <person name="Hayman D.T.S."/>
            <person name="Gray R."/>
            <person name="Zhang J."/>
            <person name="Rogers L."/>
            <person name="Roe W.D."/>
        </authorList>
    </citation>
    <scope>NUCLEOTIDE SEQUENCE [LARGE SCALE GENOMIC DNA]</scope>
    <source>
        <strain evidence="1 2">SM868</strain>
    </source>
</reference>
<dbReference type="OrthoDB" id="9809203at2"/>
<dbReference type="SUPFAM" id="SSF51735">
    <property type="entry name" value="NAD(P)-binding Rossmann-fold domains"/>
    <property type="match status" value="1"/>
</dbReference>